<dbReference type="Proteomes" id="UP000183809">
    <property type="component" value="Unassembled WGS sequence"/>
</dbReference>
<dbReference type="PANTHER" id="PTHR12132">
    <property type="entry name" value="DNA REPAIR AND RECOMBINATION PROTEIN RAD52, RAD59"/>
    <property type="match status" value="1"/>
</dbReference>
<feature type="compositionally biased region" description="Polar residues" evidence="24">
    <location>
        <begin position="917"/>
        <end position="931"/>
    </location>
</feature>
<gene>
    <name evidence="26" type="ORF">BKCO1_1300017</name>
</gene>
<comment type="subcellular location">
    <subcellularLocation>
        <location evidence="2">Golgi apparatus</location>
        <location evidence="2">trans-Golgi network membrane</location>
        <topology evidence="2">Single-pass type I membrane protein</topology>
    </subcellularLocation>
</comment>
<keyword evidence="16" id="KW-0325">Glycoprotein</keyword>
<evidence type="ECO:0000256" key="14">
    <source>
        <dbReference type="ARBA" id="ARBA00023136"/>
    </source>
</evidence>
<dbReference type="InterPro" id="IPR001563">
    <property type="entry name" value="Peptidase_S10"/>
</dbReference>
<dbReference type="InterPro" id="IPR042525">
    <property type="entry name" value="Rad52_Rad59_Rad22_sf"/>
</dbReference>
<evidence type="ECO:0000256" key="19">
    <source>
        <dbReference type="ARBA" id="ARBA00038895"/>
    </source>
</evidence>
<keyword evidence="7" id="KW-0812">Transmembrane</keyword>
<evidence type="ECO:0000256" key="20">
    <source>
        <dbReference type="ARBA" id="ARBA00040403"/>
    </source>
</evidence>
<comment type="catalytic activity">
    <reaction evidence="1">
        <text>Preferential release of a C-terminal arginine or lysine residue.</text>
        <dbReference type="EC" id="3.4.16.6"/>
    </reaction>
</comment>
<evidence type="ECO:0000256" key="25">
    <source>
        <dbReference type="SAM" id="SignalP"/>
    </source>
</evidence>
<evidence type="ECO:0000256" key="17">
    <source>
        <dbReference type="ARBA" id="ARBA00023204"/>
    </source>
</evidence>
<evidence type="ECO:0000256" key="24">
    <source>
        <dbReference type="SAM" id="MobiDB-lite"/>
    </source>
</evidence>
<dbReference type="InterPro" id="IPR007232">
    <property type="entry name" value="Rad52_Rad59_Rad22"/>
</dbReference>
<keyword evidence="13" id="KW-0333">Golgi apparatus</keyword>
<evidence type="ECO:0000313" key="27">
    <source>
        <dbReference type="Proteomes" id="UP000183809"/>
    </source>
</evidence>
<protein>
    <recommendedName>
        <fullName evidence="21">Pheromone-processing carboxypeptidase KEX1</fullName>
        <ecNumber evidence="19">3.4.16.6</ecNumber>
    </recommendedName>
    <alternativeName>
        <fullName evidence="22">Carboxypeptidase D</fullName>
    </alternativeName>
    <alternativeName>
        <fullName evidence="20">Pheromone-processing carboxypeptidase kex1</fullName>
    </alternativeName>
    <alternativeName>
        <fullName evidence="23">RAD52 homolog</fullName>
    </alternativeName>
</protein>
<dbReference type="InterPro" id="IPR029058">
    <property type="entry name" value="AB_hydrolase_fold"/>
</dbReference>
<dbReference type="Pfam" id="PF00450">
    <property type="entry name" value="Peptidase_S10"/>
    <property type="match status" value="1"/>
</dbReference>
<dbReference type="Gene3D" id="3.40.50.1820">
    <property type="entry name" value="alpha/beta hydrolase"/>
    <property type="match status" value="1"/>
</dbReference>
<organism evidence="26 27">
    <name type="scientific">Diplodia corticola</name>
    <dbReference type="NCBI Taxonomy" id="236234"/>
    <lineage>
        <taxon>Eukaryota</taxon>
        <taxon>Fungi</taxon>
        <taxon>Dikarya</taxon>
        <taxon>Ascomycota</taxon>
        <taxon>Pezizomycotina</taxon>
        <taxon>Dothideomycetes</taxon>
        <taxon>Dothideomycetes incertae sedis</taxon>
        <taxon>Botryosphaeriales</taxon>
        <taxon>Botryosphaeriaceae</taxon>
        <taxon>Diplodia</taxon>
    </lineage>
</organism>
<sequence>MLSPLDLLSRSRAGAPMRALAYGLLASAAWLPVAWAADQEKTAADYFVHSLPGAPPGPLLKMHAGHVEVNSEHHGNLFFWHYQNRHIANRQRTVIWLNGGPGCSSMDGAMMEIGPYRVTPDQNLVYNNGSWDEFANLLFVDNPVGTGFSYVDTDSYLSELDQMASQFVIFLERWFAMFPQFMYDDIYIAGESYAGQHIPYIAKAMMERNKDAKEKWQLRGLLIGNGWISPVDQYLSYLPYAYKNDLLRSGSEAAKKVEAAQSVCVKTLDAGGAGHVDVGDCEEILSTLLSVTQDRSNDREHQCLNMYDIRLRDTNEACGMNWPPDLVQLTPYLRREDVKQAIHIDAAKRTGWQECSGSVSLNFKARNSKPSIDLLPDLLKEIPILLFSGDRDLICNHLGTEDLINNMFFNGGKGFEISPGEIAPRRDWTFEGDAAGVYQEARNLTYVKFFNSSHMVPFDYPRRTRDMLDRFMNVDLSSIGGKPVDSKIDGEKGPLTSVGSHPNSTAAEEEQEQALEDATWKAYYKSGEVALVVVASLACVGGYLVWRDRRRKAGYQSIFPWAKDNGSSIMSRGMGLEGFRSRSNTERDMESAYEEHELVGSVSSEGSESGRGKRGHNNSNADSEAFGLVDSDDESDSEKQRRPGDQHRGIANPFEDEKPRLSAWTAQELATLQSRLDKQLGPEFISSRKGPSGRTLYYLPAEKAINLANEVFGFSGWSSSIRDTTIDFVDQSQSSGKVSLGLSVIIRVTLKDGTYHEDIGYGHIENCSGKAAAFEKAKKEAATDALKRALRTFGNVLGNCLYDKNYESRISKMKVAPTKWKPDSLHRHADFAPTATTEVTPSADMDHKLQRQPSIQKTVSNGTELEDEFGGNLFEGVDFDRDDSKDDSAYESMLVNAGTKPDQHGAAQHQPVFRTQSMPSVRPTNGVSSGPQRIPSATGKAMDTNRTSVASREESTMQRIQTSNPNTLPPGRTDQPVAAPSLVHVAQSNCKDSLTNPATSEVGPDSSNQAQAQQHSSHDTPVRFVTGRAAELLLKAEAANRAPAQPPPAFDPHVESPSLRRTSGVDHNTSAPVKRMVITQAGNQSGTNGNTSGPVRSSTPSAPGARANFVNPQMDMNRRVGMPNAAPSPHANRQSYKPPVMKRPAEAQGRPALADMTNVPGDGQADGADTKRAKMSES</sequence>
<feature type="compositionally biased region" description="Low complexity" evidence="24">
    <location>
        <begin position="1079"/>
        <end position="1093"/>
    </location>
</feature>
<dbReference type="PANTHER" id="PTHR12132:SF1">
    <property type="entry name" value="DNA REPAIR PROTEIN RAD52 HOMOLOG"/>
    <property type="match status" value="1"/>
</dbReference>
<feature type="region of interest" description="Disordered" evidence="24">
    <location>
        <begin position="579"/>
        <end position="658"/>
    </location>
</feature>
<dbReference type="GO" id="GO:0006312">
    <property type="term" value="P:mitotic recombination"/>
    <property type="evidence" value="ECO:0007669"/>
    <property type="project" value="TreeGrafter"/>
</dbReference>
<dbReference type="RefSeq" id="XP_020132411.1">
    <property type="nucleotide sequence ID" value="XM_020270895.1"/>
</dbReference>
<dbReference type="GO" id="GO:0004185">
    <property type="term" value="F:serine-type carboxypeptidase activity"/>
    <property type="evidence" value="ECO:0007669"/>
    <property type="project" value="UniProtKB-EC"/>
</dbReference>
<dbReference type="GO" id="GO:0005794">
    <property type="term" value="C:Golgi apparatus"/>
    <property type="evidence" value="ECO:0007669"/>
    <property type="project" value="UniProtKB-SubCell"/>
</dbReference>
<evidence type="ECO:0000256" key="3">
    <source>
        <dbReference type="ARBA" id="ARBA00006638"/>
    </source>
</evidence>
<keyword evidence="15" id="KW-0233">DNA recombination</keyword>
<dbReference type="GO" id="GO:0006508">
    <property type="term" value="P:proteolysis"/>
    <property type="evidence" value="ECO:0007669"/>
    <property type="project" value="UniProtKB-KW"/>
</dbReference>
<dbReference type="EC" id="3.4.16.6" evidence="19"/>
<dbReference type="EMBL" id="MNUE01000013">
    <property type="protein sequence ID" value="OJD36151.1"/>
    <property type="molecule type" value="Genomic_DNA"/>
</dbReference>
<keyword evidence="10" id="KW-0227">DNA damage</keyword>
<dbReference type="GO" id="GO:0003697">
    <property type="term" value="F:single-stranded DNA binding"/>
    <property type="evidence" value="ECO:0007669"/>
    <property type="project" value="UniProtKB-ARBA"/>
</dbReference>
<evidence type="ECO:0000256" key="7">
    <source>
        <dbReference type="ARBA" id="ARBA00022692"/>
    </source>
</evidence>
<evidence type="ECO:0000256" key="2">
    <source>
        <dbReference type="ARBA" id="ARBA00004393"/>
    </source>
</evidence>
<evidence type="ECO:0000313" key="26">
    <source>
        <dbReference type="EMBL" id="OJD36151.1"/>
    </source>
</evidence>
<evidence type="ECO:0000256" key="16">
    <source>
        <dbReference type="ARBA" id="ARBA00023180"/>
    </source>
</evidence>
<keyword evidence="6" id="KW-0645">Protease</keyword>
<evidence type="ECO:0000256" key="13">
    <source>
        <dbReference type="ARBA" id="ARBA00023034"/>
    </source>
</evidence>
<keyword evidence="14" id="KW-0472">Membrane</keyword>
<keyword evidence="17" id="KW-0234">DNA repair</keyword>
<evidence type="ECO:0000256" key="23">
    <source>
        <dbReference type="ARBA" id="ARBA00077224"/>
    </source>
</evidence>
<dbReference type="InterPro" id="IPR018202">
    <property type="entry name" value="Ser_caboxypep_ser_AS"/>
</dbReference>
<accession>A0A1J9S6K4</accession>
<dbReference type="Pfam" id="PF04098">
    <property type="entry name" value="Rad52_Rad22"/>
    <property type="match status" value="1"/>
</dbReference>
<dbReference type="STRING" id="236234.A0A1J9S6K4"/>
<dbReference type="FunFam" id="3.40.50.1820:FF:000121">
    <property type="entry name" value="Carboxypeptidase D"/>
    <property type="match status" value="1"/>
</dbReference>
<evidence type="ECO:0000256" key="21">
    <source>
        <dbReference type="ARBA" id="ARBA00040628"/>
    </source>
</evidence>
<feature type="region of interest" description="Disordered" evidence="24">
    <location>
        <begin position="992"/>
        <end position="1021"/>
    </location>
</feature>
<comment type="similarity">
    <text evidence="4">Belongs to the peptidase S10 family.</text>
</comment>
<evidence type="ECO:0000256" key="6">
    <source>
        <dbReference type="ARBA" id="ARBA00022670"/>
    </source>
</evidence>
<evidence type="ECO:0000256" key="8">
    <source>
        <dbReference type="ARBA" id="ARBA00022703"/>
    </source>
</evidence>
<keyword evidence="5 26" id="KW-0121">Carboxypeptidase</keyword>
<evidence type="ECO:0000256" key="9">
    <source>
        <dbReference type="ARBA" id="ARBA00022729"/>
    </source>
</evidence>
<keyword evidence="11" id="KW-0378">Hydrolase</keyword>
<feature type="region of interest" description="Disordered" evidence="24">
    <location>
        <begin position="866"/>
        <end position="886"/>
    </location>
</feature>
<feature type="region of interest" description="Disordered" evidence="24">
    <location>
        <begin position="482"/>
        <end position="509"/>
    </location>
</feature>
<dbReference type="SUPFAM" id="SSF54768">
    <property type="entry name" value="dsRNA-binding domain-like"/>
    <property type="match status" value="1"/>
</dbReference>
<evidence type="ECO:0000256" key="12">
    <source>
        <dbReference type="ARBA" id="ARBA00022989"/>
    </source>
</evidence>
<comment type="caution">
    <text evidence="26">The sequence shown here is derived from an EMBL/GenBank/DDBJ whole genome shotgun (WGS) entry which is preliminary data.</text>
</comment>
<reference evidence="26 27" key="1">
    <citation type="submission" date="2016-10" db="EMBL/GenBank/DDBJ databases">
        <title>Proteomics and genomics reveal pathogen-plant mechanisms compatible with a hemibiotrophic lifestyle of Diplodia corticola.</title>
        <authorList>
            <person name="Fernandes I."/>
            <person name="De Jonge R."/>
            <person name="Van De Peer Y."/>
            <person name="Devreese B."/>
            <person name="Alves A."/>
            <person name="Esteves A.C."/>
        </authorList>
    </citation>
    <scope>NUCLEOTIDE SEQUENCE [LARGE SCALE GENOMIC DNA]</scope>
    <source>
        <strain evidence="26 27">CBS 112549</strain>
    </source>
</reference>
<dbReference type="GO" id="GO:0006915">
    <property type="term" value="P:apoptotic process"/>
    <property type="evidence" value="ECO:0007669"/>
    <property type="project" value="UniProtKB-KW"/>
</dbReference>
<comment type="similarity">
    <text evidence="3">Belongs to the RAD52 family.</text>
</comment>
<dbReference type="AlphaFoldDB" id="A0A1J9S6K4"/>
<dbReference type="PRINTS" id="PR00724">
    <property type="entry name" value="CRBOXYPTASEC"/>
</dbReference>
<keyword evidence="9 25" id="KW-0732">Signal</keyword>
<keyword evidence="12" id="KW-1133">Transmembrane helix</keyword>
<dbReference type="GeneID" id="31011154"/>
<feature type="compositionally biased region" description="Basic and acidic residues" evidence="24">
    <location>
        <begin position="637"/>
        <end position="648"/>
    </location>
</feature>
<feature type="compositionally biased region" description="Polar residues" evidence="24">
    <location>
        <begin position="957"/>
        <end position="966"/>
    </location>
</feature>
<dbReference type="GO" id="GO:0000724">
    <property type="term" value="P:double-strand break repair via homologous recombination"/>
    <property type="evidence" value="ECO:0007669"/>
    <property type="project" value="TreeGrafter"/>
</dbReference>
<dbReference type="OrthoDB" id="443318at2759"/>
<comment type="function">
    <text evidence="18">Protease with a carboxypeptidase B-like function involved in the C-terminal processing of the lysine and arginine residues from protein precursors. Promotes cell fusion and is involved in the programmed cell death.</text>
</comment>
<dbReference type="FunFam" id="3.30.390.80:FF:000001">
    <property type="entry name" value="DNA repair protein RAD52 homolog"/>
    <property type="match status" value="1"/>
</dbReference>
<feature type="compositionally biased region" description="Basic and acidic residues" evidence="24">
    <location>
        <begin position="1168"/>
        <end position="1178"/>
    </location>
</feature>
<dbReference type="PROSITE" id="PS00131">
    <property type="entry name" value="CARBOXYPEPT_SER_SER"/>
    <property type="match status" value="1"/>
</dbReference>
<name>A0A1J9S6K4_9PEZI</name>
<feature type="region of interest" description="Disordered" evidence="24">
    <location>
        <begin position="1040"/>
        <end position="1178"/>
    </location>
</feature>
<evidence type="ECO:0000256" key="1">
    <source>
        <dbReference type="ARBA" id="ARBA00001003"/>
    </source>
</evidence>
<dbReference type="Gene3D" id="3.30.390.80">
    <property type="entry name" value="DNA repair protein Rad52/59/22"/>
    <property type="match status" value="1"/>
</dbReference>
<dbReference type="SUPFAM" id="SSF53474">
    <property type="entry name" value="alpha/beta-Hydrolases"/>
    <property type="match status" value="1"/>
</dbReference>
<evidence type="ECO:0000256" key="4">
    <source>
        <dbReference type="ARBA" id="ARBA00009431"/>
    </source>
</evidence>
<evidence type="ECO:0000256" key="11">
    <source>
        <dbReference type="ARBA" id="ARBA00022801"/>
    </source>
</evidence>
<evidence type="ECO:0000256" key="22">
    <source>
        <dbReference type="ARBA" id="ARBA00042717"/>
    </source>
</evidence>
<dbReference type="GO" id="GO:0045002">
    <property type="term" value="P:double-strand break repair via single-strand annealing"/>
    <property type="evidence" value="ECO:0007669"/>
    <property type="project" value="TreeGrafter"/>
</dbReference>
<feature type="compositionally biased region" description="Polar residues" evidence="24">
    <location>
        <begin position="1059"/>
        <end position="1071"/>
    </location>
</feature>
<dbReference type="InterPro" id="IPR041247">
    <property type="entry name" value="Rad52_fam"/>
</dbReference>
<evidence type="ECO:0000256" key="10">
    <source>
        <dbReference type="ARBA" id="ARBA00022763"/>
    </source>
</evidence>
<feature type="compositionally biased region" description="Basic and acidic residues" evidence="24">
    <location>
        <begin position="579"/>
        <end position="598"/>
    </location>
</feature>
<keyword evidence="8" id="KW-0053">Apoptosis</keyword>
<evidence type="ECO:0000256" key="15">
    <source>
        <dbReference type="ARBA" id="ARBA00023172"/>
    </source>
</evidence>
<keyword evidence="27" id="KW-1185">Reference proteome</keyword>
<evidence type="ECO:0000256" key="5">
    <source>
        <dbReference type="ARBA" id="ARBA00022645"/>
    </source>
</evidence>
<feature type="compositionally biased region" description="Low complexity" evidence="24">
    <location>
        <begin position="1006"/>
        <end position="1015"/>
    </location>
</feature>
<feature type="chain" id="PRO_5028445586" description="Pheromone-processing carboxypeptidase KEX1" evidence="25">
    <location>
        <begin position="37"/>
        <end position="1178"/>
    </location>
</feature>
<feature type="signal peptide" evidence="25">
    <location>
        <begin position="1"/>
        <end position="36"/>
    </location>
</feature>
<dbReference type="GO" id="GO:0005634">
    <property type="term" value="C:nucleus"/>
    <property type="evidence" value="ECO:0007669"/>
    <property type="project" value="TreeGrafter"/>
</dbReference>
<feature type="region of interest" description="Disordered" evidence="24">
    <location>
        <begin position="917"/>
        <end position="976"/>
    </location>
</feature>
<proteinExistence type="inferred from homology"/>
<evidence type="ECO:0000256" key="18">
    <source>
        <dbReference type="ARBA" id="ARBA00037042"/>
    </source>
</evidence>